<dbReference type="KEGG" id="pret:103471413"/>
<comment type="similarity">
    <text evidence="7">Belongs to the DHHC palmitoyltransferase family.</text>
</comment>
<feature type="transmembrane region" description="Helical" evidence="7">
    <location>
        <begin position="21"/>
        <end position="40"/>
    </location>
</feature>
<keyword evidence="4 7" id="KW-1133">Transmembrane helix</keyword>
<reference evidence="9" key="3">
    <citation type="submission" date="2025-09" db="UniProtKB">
        <authorList>
            <consortium name="Ensembl"/>
        </authorList>
    </citation>
    <scope>IDENTIFICATION</scope>
    <source>
        <strain evidence="9">Guanapo</strain>
    </source>
</reference>
<keyword evidence="6 7" id="KW-0012">Acyltransferase</keyword>
<dbReference type="RefSeq" id="XP_008418618.1">
    <property type="nucleotide sequence ID" value="XM_008420396.2"/>
</dbReference>
<feature type="domain" description="Palmitoyltransferase DHHC" evidence="8">
    <location>
        <begin position="101"/>
        <end position="240"/>
    </location>
</feature>
<name>A0A3P9PPW5_POERE</name>
<reference evidence="9" key="2">
    <citation type="submission" date="2025-08" db="UniProtKB">
        <authorList>
            <consortium name="Ensembl"/>
        </authorList>
    </citation>
    <scope>IDENTIFICATION</scope>
    <source>
        <strain evidence="9">Guanapo</strain>
    </source>
</reference>
<evidence type="ECO:0000259" key="8">
    <source>
        <dbReference type="Pfam" id="PF01529"/>
    </source>
</evidence>
<protein>
    <recommendedName>
        <fullName evidence="7">Palmitoyltransferase</fullName>
        <ecNumber evidence="7">2.3.1.225</ecNumber>
    </recommendedName>
</protein>
<dbReference type="STRING" id="8081.ENSPREP00000023733"/>
<evidence type="ECO:0000256" key="1">
    <source>
        <dbReference type="ARBA" id="ARBA00004141"/>
    </source>
</evidence>
<dbReference type="GO" id="GO:0016020">
    <property type="term" value="C:membrane"/>
    <property type="evidence" value="ECO:0007669"/>
    <property type="project" value="UniProtKB-SubCell"/>
</dbReference>
<sequence length="291" mass="33412">MTALGSRLFNKVGKFCEQLPVFLNTFLVFSITGEVSYLVLVEAPLEAEQQKTAWSSWWKALHLLGQYFMLGNICWNAFLFLKVSPSIKGVFLGGNGLGQGWRYCYTCETHTPPRCSHCYDCKVCVLRRDHHCVFFGQCVGFRNYRYFLCCLLFMWLGLLYAMVMNAEVFIVILKEGVTLHSILLLLIPWIMLVSGQVSARAFTFAFIADTCVVGFLLVSAFFFFHLFLLFRGQTTREWYSSRRPYNLGPVNNLRQMLGLRWYICWISPLVPSPLVEDGINFQVTGSLEPCQ</sequence>
<feature type="transmembrane region" description="Helical" evidence="7">
    <location>
        <begin position="60"/>
        <end position="81"/>
    </location>
</feature>
<dbReference type="GeneTree" id="ENSGT00940000164006"/>
<dbReference type="CTD" id="254359"/>
<keyword evidence="2 7" id="KW-0808">Transferase</keyword>
<evidence type="ECO:0000256" key="7">
    <source>
        <dbReference type="RuleBase" id="RU079119"/>
    </source>
</evidence>
<proteinExistence type="inferred from homology"/>
<evidence type="ECO:0000256" key="4">
    <source>
        <dbReference type="ARBA" id="ARBA00022989"/>
    </source>
</evidence>
<dbReference type="PANTHER" id="PTHR12246">
    <property type="entry name" value="PALMITOYLTRANSFERASE ZDHHC16"/>
    <property type="match status" value="1"/>
</dbReference>
<evidence type="ECO:0000313" key="10">
    <source>
        <dbReference type="Proteomes" id="UP000242638"/>
    </source>
</evidence>
<dbReference type="Bgee" id="ENSPREG00000016015">
    <property type="expression patterns" value="Expressed in caudal fin and 1 other cell type or tissue"/>
</dbReference>
<dbReference type="Pfam" id="PF01529">
    <property type="entry name" value="DHHC"/>
    <property type="match status" value="1"/>
</dbReference>
<reference evidence="10" key="1">
    <citation type="submission" date="2013-11" db="EMBL/GenBank/DDBJ databases">
        <title>The genomic landscape of the Guanapo guppy.</title>
        <authorList>
            <person name="Kuenstner A."/>
            <person name="Dreyer C."/>
        </authorList>
    </citation>
    <scope>NUCLEOTIDE SEQUENCE</scope>
    <source>
        <strain evidence="10">Guanapo</strain>
    </source>
</reference>
<comment type="catalytic activity">
    <reaction evidence="7">
        <text>L-cysteinyl-[protein] + hexadecanoyl-CoA = S-hexadecanoyl-L-cysteinyl-[protein] + CoA</text>
        <dbReference type="Rhea" id="RHEA:36683"/>
        <dbReference type="Rhea" id="RHEA-COMP:10131"/>
        <dbReference type="Rhea" id="RHEA-COMP:11032"/>
        <dbReference type="ChEBI" id="CHEBI:29950"/>
        <dbReference type="ChEBI" id="CHEBI:57287"/>
        <dbReference type="ChEBI" id="CHEBI:57379"/>
        <dbReference type="ChEBI" id="CHEBI:74151"/>
        <dbReference type="EC" id="2.3.1.225"/>
    </reaction>
</comment>
<feature type="transmembrane region" description="Helical" evidence="7">
    <location>
        <begin position="144"/>
        <end position="163"/>
    </location>
</feature>
<dbReference type="EC" id="2.3.1.225" evidence="7"/>
<dbReference type="PROSITE" id="PS50216">
    <property type="entry name" value="DHHC"/>
    <property type="match status" value="1"/>
</dbReference>
<evidence type="ECO:0000256" key="5">
    <source>
        <dbReference type="ARBA" id="ARBA00023136"/>
    </source>
</evidence>
<dbReference type="InterPro" id="IPR039859">
    <property type="entry name" value="PFA4/ZDH16/20/ERF2-like"/>
</dbReference>
<organism evidence="9 10">
    <name type="scientific">Poecilia reticulata</name>
    <name type="common">Guppy</name>
    <name type="synonym">Acanthophacelus reticulatus</name>
    <dbReference type="NCBI Taxonomy" id="8081"/>
    <lineage>
        <taxon>Eukaryota</taxon>
        <taxon>Metazoa</taxon>
        <taxon>Chordata</taxon>
        <taxon>Craniata</taxon>
        <taxon>Vertebrata</taxon>
        <taxon>Euteleostomi</taxon>
        <taxon>Actinopterygii</taxon>
        <taxon>Neopterygii</taxon>
        <taxon>Teleostei</taxon>
        <taxon>Neoteleostei</taxon>
        <taxon>Acanthomorphata</taxon>
        <taxon>Ovalentaria</taxon>
        <taxon>Atherinomorphae</taxon>
        <taxon>Cyprinodontiformes</taxon>
        <taxon>Poeciliidae</taxon>
        <taxon>Poeciliinae</taxon>
        <taxon>Poecilia</taxon>
    </lineage>
</organism>
<dbReference type="OrthoDB" id="302728at2759"/>
<keyword evidence="3 7" id="KW-0812">Transmembrane</keyword>
<keyword evidence="5 7" id="KW-0472">Membrane</keyword>
<comment type="subcellular location">
    <subcellularLocation>
        <location evidence="1">Membrane</location>
        <topology evidence="1">Multi-pass membrane protein</topology>
    </subcellularLocation>
</comment>
<dbReference type="Ensembl" id="ENSPRET00000023974.1">
    <property type="protein sequence ID" value="ENSPREP00000023733.1"/>
    <property type="gene ID" value="ENSPREG00000016015.1"/>
</dbReference>
<dbReference type="InterPro" id="IPR001594">
    <property type="entry name" value="Palmitoyltrfase_DHHC"/>
</dbReference>
<dbReference type="AlphaFoldDB" id="A0A3P9PPW5"/>
<dbReference type="Proteomes" id="UP000242638">
    <property type="component" value="Unassembled WGS sequence"/>
</dbReference>
<accession>A0A3P9PPW5</accession>
<evidence type="ECO:0000256" key="3">
    <source>
        <dbReference type="ARBA" id="ARBA00022692"/>
    </source>
</evidence>
<dbReference type="GeneID" id="103471413"/>
<dbReference type="OMA" id="RMHLTWL"/>
<evidence type="ECO:0000256" key="6">
    <source>
        <dbReference type="ARBA" id="ARBA00023315"/>
    </source>
</evidence>
<dbReference type="GO" id="GO:0019706">
    <property type="term" value="F:protein-cysteine S-palmitoyltransferase activity"/>
    <property type="evidence" value="ECO:0007669"/>
    <property type="project" value="UniProtKB-EC"/>
</dbReference>
<evidence type="ECO:0000256" key="2">
    <source>
        <dbReference type="ARBA" id="ARBA00022679"/>
    </source>
</evidence>
<comment type="domain">
    <text evidence="7">The DHHC domain is required for palmitoyltransferase activity.</text>
</comment>
<feature type="transmembrane region" description="Helical" evidence="7">
    <location>
        <begin position="204"/>
        <end position="230"/>
    </location>
</feature>
<evidence type="ECO:0000313" key="9">
    <source>
        <dbReference type="Ensembl" id="ENSPREP00000023733.1"/>
    </source>
</evidence>
<feature type="transmembrane region" description="Helical" evidence="7">
    <location>
        <begin position="169"/>
        <end position="192"/>
    </location>
</feature>
<keyword evidence="10" id="KW-1185">Reference proteome</keyword>